<dbReference type="OrthoDB" id="337038at2759"/>
<evidence type="ECO:0000313" key="4">
    <source>
        <dbReference type="EMBL" id="CZS94250.1"/>
    </source>
</evidence>
<feature type="compositionally biased region" description="Low complexity" evidence="1">
    <location>
        <begin position="45"/>
        <end position="55"/>
    </location>
</feature>
<evidence type="ECO:0000256" key="2">
    <source>
        <dbReference type="SAM" id="SignalP"/>
    </source>
</evidence>
<accession>A0A1E1K8L5</accession>
<evidence type="ECO:0000256" key="1">
    <source>
        <dbReference type="SAM" id="MobiDB-lite"/>
    </source>
</evidence>
<organism evidence="4 5">
    <name type="scientific">Rhynchosporium agropyri</name>
    <dbReference type="NCBI Taxonomy" id="914238"/>
    <lineage>
        <taxon>Eukaryota</taxon>
        <taxon>Fungi</taxon>
        <taxon>Dikarya</taxon>
        <taxon>Ascomycota</taxon>
        <taxon>Pezizomycotina</taxon>
        <taxon>Leotiomycetes</taxon>
        <taxon>Helotiales</taxon>
        <taxon>Ploettnerulaceae</taxon>
        <taxon>Rhynchosporium</taxon>
    </lineage>
</organism>
<dbReference type="AlphaFoldDB" id="A0A1E1K8L5"/>
<proteinExistence type="predicted"/>
<keyword evidence="2" id="KW-0732">Signal</keyword>
<dbReference type="PANTHER" id="PTHR10334">
    <property type="entry name" value="CYSTEINE-RICH SECRETORY PROTEIN-RELATED"/>
    <property type="match status" value="1"/>
</dbReference>
<feature type="signal peptide" evidence="2">
    <location>
        <begin position="1"/>
        <end position="32"/>
    </location>
</feature>
<dbReference type="PRINTS" id="PR00837">
    <property type="entry name" value="V5TPXLIKE"/>
</dbReference>
<dbReference type="SMART" id="SM00198">
    <property type="entry name" value="SCP"/>
    <property type="match status" value="1"/>
</dbReference>
<feature type="region of interest" description="Disordered" evidence="1">
    <location>
        <begin position="30"/>
        <end position="79"/>
    </location>
</feature>
<evidence type="ECO:0000259" key="3">
    <source>
        <dbReference type="SMART" id="SM00198"/>
    </source>
</evidence>
<name>A0A1E1K8L5_9HELO</name>
<feature type="compositionally biased region" description="Pro residues" evidence="1">
    <location>
        <begin position="35"/>
        <end position="44"/>
    </location>
</feature>
<dbReference type="EMBL" id="FJUX01000018">
    <property type="protein sequence ID" value="CZS94250.1"/>
    <property type="molecule type" value="Genomic_DNA"/>
</dbReference>
<gene>
    <name evidence="4" type="ORF">RAG0_04303</name>
</gene>
<dbReference type="InterPro" id="IPR018244">
    <property type="entry name" value="Allrgn_V5/Tpx1_CS"/>
</dbReference>
<keyword evidence="5" id="KW-1185">Reference proteome</keyword>
<dbReference type="PROSITE" id="PS01009">
    <property type="entry name" value="CRISP_1"/>
    <property type="match status" value="1"/>
</dbReference>
<evidence type="ECO:0000313" key="5">
    <source>
        <dbReference type="Proteomes" id="UP000178912"/>
    </source>
</evidence>
<dbReference type="InterPro" id="IPR014044">
    <property type="entry name" value="CAP_dom"/>
</dbReference>
<dbReference type="Pfam" id="PF00188">
    <property type="entry name" value="CAP"/>
    <property type="match status" value="1"/>
</dbReference>
<protein>
    <submittedName>
        <fullName evidence="4">Related to the plant PR-1 class of pathogen related proteins</fullName>
    </submittedName>
</protein>
<dbReference type="Gene3D" id="3.40.33.10">
    <property type="entry name" value="CAP"/>
    <property type="match status" value="1"/>
</dbReference>
<feature type="domain" description="SCP" evidence="3">
    <location>
        <begin position="85"/>
        <end position="212"/>
    </location>
</feature>
<dbReference type="InterPro" id="IPR001283">
    <property type="entry name" value="CRISP-related"/>
</dbReference>
<dbReference type="GO" id="GO:0005576">
    <property type="term" value="C:extracellular region"/>
    <property type="evidence" value="ECO:0007669"/>
    <property type="project" value="InterPro"/>
</dbReference>
<feature type="compositionally biased region" description="Basic and acidic residues" evidence="1">
    <location>
        <begin position="64"/>
        <end position="79"/>
    </location>
</feature>
<dbReference type="InterPro" id="IPR035940">
    <property type="entry name" value="CAP_sf"/>
</dbReference>
<reference evidence="5" key="1">
    <citation type="submission" date="2016-03" db="EMBL/GenBank/DDBJ databases">
        <authorList>
            <person name="Guldener U."/>
        </authorList>
    </citation>
    <scope>NUCLEOTIDE SEQUENCE [LARGE SCALE GENOMIC DNA]</scope>
    <source>
        <strain evidence="5">04CH-RAC-A.6.1</strain>
    </source>
</reference>
<sequence length="270" mass="28364">MFPSSSSSSSSSSLTSLALALPLLLLLPLTTAQSPPSPPSPASPPSQQTTTTSTTIRASPTPKPDPKTPSSKDFDPNASFKDKDIFARDILDAHNFYRNEHGVPDLSWNESSAELAGRWVRGCRFVHSGGPTGENLAAGYPNATASVDAWGLERKDYDFKKPGFGEKTGHFTQLVWGNSTSVGCAVKACGGENDTPGYFVVCEYYPPGNVVGSKNQAFKDNVPAQEKGKKTDTVESGIGAKSGAAKNGLNAGGALVMGLMMVVGFGAWEL</sequence>
<dbReference type="SUPFAM" id="SSF55797">
    <property type="entry name" value="PR-1-like"/>
    <property type="match status" value="1"/>
</dbReference>
<dbReference type="Proteomes" id="UP000178912">
    <property type="component" value="Unassembled WGS sequence"/>
</dbReference>
<feature type="chain" id="PRO_5009445709" evidence="2">
    <location>
        <begin position="33"/>
        <end position="270"/>
    </location>
</feature>